<dbReference type="AlphaFoldDB" id="A0A0W0F2E1"/>
<name>A0A0W0F2E1_MONRR</name>
<evidence type="ECO:0000313" key="2">
    <source>
        <dbReference type="Proteomes" id="UP000054988"/>
    </source>
</evidence>
<evidence type="ECO:0000313" key="1">
    <source>
        <dbReference type="EMBL" id="KTB30494.1"/>
    </source>
</evidence>
<comment type="caution">
    <text evidence="1">The sequence shown here is derived from an EMBL/GenBank/DDBJ whole genome shotgun (WGS) entry which is preliminary data.</text>
</comment>
<proteinExistence type="predicted"/>
<dbReference type="Proteomes" id="UP000054988">
    <property type="component" value="Unassembled WGS sequence"/>
</dbReference>
<organism evidence="1 2">
    <name type="scientific">Moniliophthora roreri</name>
    <name type="common">Frosty pod rot fungus</name>
    <name type="synonym">Monilia roreri</name>
    <dbReference type="NCBI Taxonomy" id="221103"/>
    <lineage>
        <taxon>Eukaryota</taxon>
        <taxon>Fungi</taxon>
        <taxon>Dikarya</taxon>
        <taxon>Basidiomycota</taxon>
        <taxon>Agaricomycotina</taxon>
        <taxon>Agaricomycetes</taxon>
        <taxon>Agaricomycetidae</taxon>
        <taxon>Agaricales</taxon>
        <taxon>Marasmiineae</taxon>
        <taxon>Marasmiaceae</taxon>
        <taxon>Moniliophthora</taxon>
    </lineage>
</organism>
<sequence>MPPSDDSEDEQISPFIFGAVKNGLSSTFFKFLDTYATVITLQNGSNSIPTIPQSCGGALVPCLGRKKDWPPSHRTAGSSITNLQASTNKDAATAYLKKAVFDLVSDLPTEKPKNVRKWLILERHCFMPHYRPTPASERLAEATVVPGQIINLTPKELDWYLKSWVFYATGLQNLKAKSSSSRGLHVSGLA</sequence>
<reference evidence="1 2" key="1">
    <citation type="submission" date="2015-12" db="EMBL/GenBank/DDBJ databases">
        <title>Draft genome sequence of Moniliophthora roreri, the causal agent of frosty pod rot of cacao.</title>
        <authorList>
            <person name="Aime M.C."/>
            <person name="Diaz-Valderrama J.R."/>
            <person name="Kijpornyongpan T."/>
            <person name="Phillips-Mora W."/>
        </authorList>
    </citation>
    <scope>NUCLEOTIDE SEQUENCE [LARGE SCALE GENOMIC DNA]</scope>
    <source>
        <strain evidence="1 2">MCA 2952</strain>
    </source>
</reference>
<accession>A0A0W0F2E1</accession>
<protein>
    <submittedName>
        <fullName evidence="1">Uncharacterized protein</fullName>
    </submittedName>
</protein>
<dbReference type="EMBL" id="LATX01002383">
    <property type="protein sequence ID" value="KTB30494.1"/>
    <property type="molecule type" value="Genomic_DNA"/>
</dbReference>
<gene>
    <name evidence="1" type="ORF">WG66_16956</name>
</gene>